<organism evidence="2 3">
    <name type="scientific">Saguinus oedipus</name>
    <name type="common">Cotton-top tamarin</name>
    <name type="synonym">Oedipomidas oedipus</name>
    <dbReference type="NCBI Taxonomy" id="9490"/>
    <lineage>
        <taxon>Eukaryota</taxon>
        <taxon>Metazoa</taxon>
        <taxon>Chordata</taxon>
        <taxon>Craniata</taxon>
        <taxon>Vertebrata</taxon>
        <taxon>Euteleostomi</taxon>
        <taxon>Mammalia</taxon>
        <taxon>Eutheria</taxon>
        <taxon>Euarchontoglires</taxon>
        <taxon>Primates</taxon>
        <taxon>Haplorrhini</taxon>
        <taxon>Platyrrhini</taxon>
        <taxon>Cebidae</taxon>
        <taxon>Callitrichinae</taxon>
        <taxon>Saguinus</taxon>
    </lineage>
</organism>
<protein>
    <submittedName>
        <fullName evidence="2">Uncharacterized protein</fullName>
    </submittedName>
</protein>
<feature type="non-terminal residue" evidence="2">
    <location>
        <position position="1"/>
    </location>
</feature>
<feature type="region of interest" description="Disordered" evidence="1">
    <location>
        <begin position="24"/>
        <end position="55"/>
    </location>
</feature>
<proteinExistence type="predicted"/>
<comment type="caution">
    <text evidence="2">The sequence shown here is derived from an EMBL/GenBank/DDBJ whole genome shotgun (WGS) entry which is preliminary data.</text>
</comment>
<dbReference type="Proteomes" id="UP001266305">
    <property type="component" value="Unassembled WGS sequence"/>
</dbReference>
<evidence type="ECO:0000256" key="1">
    <source>
        <dbReference type="SAM" id="MobiDB-lite"/>
    </source>
</evidence>
<gene>
    <name evidence="2" type="ORF">P7K49_021136</name>
</gene>
<reference evidence="2 3" key="1">
    <citation type="submission" date="2023-05" db="EMBL/GenBank/DDBJ databases">
        <title>B98-5 Cell Line De Novo Hybrid Assembly: An Optical Mapping Approach.</title>
        <authorList>
            <person name="Kananen K."/>
            <person name="Auerbach J.A."/>
            <person name="Kautto E."/>
            <person name="Blachly J.S."/>
        </authorList>
    </citation>
    <scope>NUCLEOTIDE SEQUENCE [LARGE SCALE GENOMIC DNA]</scope>
    <source>
        <strain evidence="2">B95-8</strain>
        <tissue evidence="2">Cell line</tissue>
    </source>
</reference>
<evidence type="ECO:0000313" key="2">
    <source>
        <dbReference type="EMBL" id="KAK2099788.1"/>
    </source>
</evidence>
<accession>A0ABQ9UTH2</accession>
<feature type="non-terminal residue" evidence="2">
    <location>
        <position position="55"/>
    </location>
</feature>
<evidence type="ECO:0000313" key="3">
    <source>
        <dbReference type="Proteomes" id="UP001266305"/>
    </source>
</evidence>
<dbReference type="EMBL" id="JASSZA010000010">
    <property type="protein sequence ID" value="KAK2099788.1"/>
    <property type="molecule type" value="Genomic_DNA"/>
</dbReference>
<name>A0ABQ9UTH2_SAGOE</name>
<keyword evidence="3" id="KW-1185">Reference proteome</keyword>
<sequence length="55" mass="5921">GYYGLGMEFSGRSELVRGGRCMRTDHPDGLSRGTLQLNPAHQGLGISKEEPSMLG</sequence>